<feature type="transmembrane region" description="Helical" evidence="1">
    <location>
        <begin position="218"/>
        <end position="242"/>
    </location>
</feature>
<evidence type="ECO:0000313" key="3">
    <source>
        <dbReference type="Proteomes" id="UP000267821"/>
    </source>
</evidence>
<feature type="transmembrane region" description="Helical" evidence="1">
    <location>
        <begin position="100"/>
        <end position="120"/>
    </location>
</feature>
<name>A0A3N4M7Z4_9PEZI</name>
<dbReference type="AlphaFoldDB" id="A0A3N4M7Z4"/>
<feature type="transmembrane region" description="Helical" evidence="1">
    <location>
        <begin position="385"/>
        <end position="412"/>
    </location>
</feature>
<evidence type="ECO:0008006" key="4">
    <source>
        <dbReference type="Google" id="ProtNLM"/>
    </source>
</evidence>
<feature type="transmembrane region" description="Helical" evidence="1">
    <location>
        <begin position="254"/>
        <end position="278"/>
    </location>
</feature>
<dbReference type="GO" id="GO:0015098">
    <property type="term" value="F:molybdate ion transmembrane transporter activity"/>
    <property type="evidence" value="ECO:0007669"/>
    <property type="project" value="InterPro"/>
</dbReference>
<dbReference type="Pfam" id="PF16983">
    <property type="entry name" value="MFS_MOT1"/>
    <property type="match status" value="2"/>
</dbReference>
<protein>
    <recommendedName>
        <fullName evidence="4">Sulfate transporter</fullName>
    </recommendedName>
</protein>
<reference evidence="2 3" key="1">
    <citation type="journal article" date="2018" name="Nat. Ecol. Evol.">
        <title>Pezizomycetes genomes reveal the molecular basis of ectomycorrhizal truffle lifestyle.</title>
        <authorList>
            <person name="Murat C."/>
            <person name="Payen T."/>
            <person name="Noel B."/>
            <person name="Kuo A."/>
            <person name="Morin E."/>
            <person name="Chen J."/>
            <person name="Kohler A."/>
            <person name="Krizsan K."/>
            <person name="Balestrini R."/>
            <person name="Da Silva C."/>
            <person name="Montanini B."/>
            <person name="Hainaut M."/>
            <person name="Levati E."/>
            <person name="Barry K.W."/>
            <person name="Belfiori B."/>
            <person name="Cichocki N."/>
            <person name="Clum A."/>
            <person name="Dockter R.B."/>
            <person name="Fauchery L."/>
            <person name="Guy J."/>
            <person name="Iotti M."/>
            <person name="Le Tacon F."/>
            <person name="Lindquist E.A."/>
            <person name="Lipzen A."/>
            <person name="Malagnac F."/>
            <person name="Mello A."/>
            <person name="Molinier V."/>
            <person name="Miyauchi S."/>
            <person name="Poulain J."/>
            <person name="Riccioni C."/>
            <person name="Rubini A."/>
            <person name="Sitrit Y."/>
            <person name="Splivallo R."/>
            <person name="Traeger S."/>
            <person name="Wang M."/>
            <person name="Zifcakova L."/>
            <person name="Wipf D."/>
            <person name="Zambonelli A."/>
            <person name="Paolocci F."/>
            <person name="Nowrousian M."/>
            <person name="Ottonello S."/>
            <person name="Baldrian P."/>
            <person name="Spatafora J.W."/>
            <person name="Henrissat B."/>
            <person name="Nagy L.G."/>
            <person name="Aury J.M."/>
            <person name="Wincker P."/>
            <person name="Grigoriev I.V."/>
            <person name="Bonfante P."/>
            <person name="Martin F.M."/>
        </authorList>
    </citation>
    <scope>NUCLEOTIDE SEQUENCE [LARGE SCALE GENOMIC DNA]</scope>
    <source>
        <strain evidence="2 3">ATCC MYA-4762</strain>
    </source>
</reference>
<dbReference type="InParanoid" id="A0A3N4M7Z4"/>
<keyword evidence="3" id="KW-1185">Reference proteome</keyword>
<dbReference type="EMBL" id="ML121535">
    <property type="protein sequence ID" value="RPB26075.1"/>
    <property type="molecule type" value="Genomic_DNA"/>
</dbReference>
<evidence type="ECO:0000256" key="1">
    <source>
        <dbReference type="SAM" id="Phobius"/>
    </source>
</evidence>
<evidence type="ECO:0000313" key="2">
    <source>
        <dbReference type="EMBL" id="RPB26075.1"/>
    </source>
</evidence>
<dbReference type="PANTHER" id="PTHR31970:SF9">
    <property type="entry name" value="MOLYBDATE TRANSPORTER 2"/>
    <property type="match status" value="1"/>
</dbReference>
<proteinExistence type="predicted"/>
<feature type="transmembrane region" description="Helical" evidence="1">
    <location>
        <begin position="329"/>
        <end position="350"/>
    </location>
</feature>
<dbReference type="InterPro" id="IPR031563">
    <property type="entry name" value="MOT1/MOT2"/>
</dbReference>
<keyword evidence="1" id="KW-0472">Membrane</keyword>
<accession>A0A3N4M7Z4</accession>
<feature type="transmembrane region" description="Helical" evidence="1">
    <location>
        <begin position="160"/>
        <end position="177"/>
    </location>
</feature>
<keyword evidence="1" id="KW-0812">Transmembrane</keyword>
<feature type="transmembrane region" description="Helical" evidence="1">
    <location>
        <begin position="60"/>
        <end position="80"/>
    </location>
</feature>
<dbReference type="PANTHER" id="PTHR31970">
    <property type="match status" value="1"/>
</dbReference>
<dbReference type="Proteomes" id="UP000267821">
    <property type="component" value="Unassembled WGS sequence"/>
</dbReference>
<keyword evidence="1" id="KW-1133">Transmembrane helix</keyword>
<gene>
    <name evidence="2" type="ORF">L211DRAFT_820978</name>
</gene>
<dbReference type="STRING" id="1051890.A0A3N4M7Z4"/>
<dbReference type="OrthoDB" id="5402974at2759"/>
<feature type="transmembrane region" description="Helical" evidence="1">
    <location>
        <begin position="184"/>
        <end position="206"/>
    </location>
</feature>
<sequence length="427" mass="45362">MTFPIFQPLQRISRSMSYNLQVLGRNPWGEISGSLGDLGTLLPIMTALATAHSIDFNSTLIFTGIFNILSGMFFGVPIPVQPMKAIASVALSTKMGREETMGGGLSVGAVILLLSITGLLERASRLVPIPIVKGIQVGAGLSLILNAGAGINLISFPCGWEQLLWAILATTLVFATSRNTRFPFALMIFVLGLAWGFPGTFPSLGLQKPSLSPPPSHSIYTGFLTAGAGQLPLTILNSIIAVNQLSQHLLPFRAAPSINSLGISVGLMNLIGCPYGSMPVCHGRSGGLAGQYRCGARSGSSIMFLGTLKLLVGLFVGDGLLRWLQSFPTGLLGTLIFLAGLELVSVGRTLNTTAPDLPHSGLNVDETSNLIPRGPLSEEIAEERWILMTITAGALIMFKNDFVGFAAGYAYLGLLRLQEQYLAYKAR</sequence>
<feature type="transmembrane region" description="Helical" evidence="1">
    <location>
        <begin position="298"/>
        <end position="317"/>
    </location>
</feature>
<organism evidence="2 3">
    <name type="scientific">Terfezia boudieri ATCC MYA-4762</name>
    <dbReference type="NCBI Taxonomy" id="1051890"/>
    <lineage>
        <taxon>Eukaryota</taxon>
        <taxon>Fungi</taxon>
        <taxon>Dikarya</taxon>
        <taxon>Ascomycota</taxon>
        <taxon>Pezizomycotina</taxon>
        <taxon>Pezizomycetes</taxon>
        <taxon>Pezizales</taxon>
        <taxon>Pezizaceae</taxon>
        <taxon>Terfezia</taxon>
    </lineage>
</organism>